<dbReference type="InterPro" id="IPR000276">
    <property type="entry name" value="GPCR_Rhodpsn"/>
</dbReference>
<organism evidence="10 11">
    <name type="scientific">Onchocerca volvulus</name>
    <dbReference type="NCBI Taxonomy" id="6282"/>
    <lineage>
        <taxon>Eukaryota</taxon>
        <taxon>Metazoa</taxon>
        <taxon>Ecdysozoa</taxon>
        <taxon>Nematoda</taxon>
        <taxon>Chromadorea</taxon>
        <taxon>Rhabditida</taxon>
        <taxon>Spirurina</taxon>
        <taxon>Spiruromorpha</taxon>
        <taxon>Filarioidea</taxon>
        <taxon>Onchocercidae</taxon>
        <taxon>Onchocerca</taxon>
    </lineage>
</organism>
<name>A0A8R1XNT6_ONCVO</name>
<evidence type="ECO:0000313" key="10">
    <source>
        <dbReference type="EnsemblMetazoa" id="OVOC12110.1"/>
    </source>
</evidence>
<keyword evidence="5 8" id="KW-0472">Membrane</keyword>
<feature type="domain" description="G-protein coupled receptors family 1 profile" evidence="9">
    <location>
        <begin position="32"/>
        <end position="326"/>
    </location>
</feature>
<evidence type="ECO:0000256" key="3">
    <source>
        <dbReference type="ARBA" id="ARBA00022989"/>
    </source>
</evidence>
<feature type="transmembrane region" description="Helical" evidence="8">
    <location>
        <begin position="52"/>
        <end position="75"/>
    </location>
</feature>
<feature type="transmembrane region" description="Helical" evidence="8">
    <location>
        <begin position="266"/>
        <end position="285"/>
    </location>
</feature>
<dbReference type="Pfam" id="PF00001">
    <property type="entry name" value="7tm_1"/>
    <property type="match status" value="2"/>
</dbReference>
<dbReference type="CDD" id="cd15203">
    <property type="entry name" value="7tmA_NPYR-like"/>
    <property type="match status" value="1"/>
</dbReference>
<feature type="transmembrane region" description="Helical" evidence="8">
    <location>
        <begin position="305"/>
        <end position="330"/>
    </location>
</feature>
<keyword evidence="11" id="KW-1185">Reference proteome</keyword>
<evidence type="ECO:0000259" key="9">
    <source>
        <dbReference type="PROSITE" id="PS50262"/>
    </source>
</evidence>
<reference evidence="11" key="1">
    <citation type="submission" date="2013-10" db="EMBL/GenBank/DDBJ databases">
        <title>Genome sequencing of Onchocerca volvulus.</title>
        <authorList>
            <person name="Cotton J."/>
            <person name="Tsai J."/>
            <person name="Stanley E."/>
            <person name="Tracey A."/>
            <person name="Holroyd N."/>
            <person name="Lustigman S."/>
            <person name="Berriman M."/>
        </authorList>
    </citation>
    <scope>NUCLEOTIDE SEQUENCE</scope>
</reference>
<feature type="transmembrane region" description="Helical" evidence="8">
    <location>
        <begin position="208"/>
        <end position="230"/>
    </location>
</feature>
<feature type="transmembrane region" description="Helical" evidence="8">
    <location>
        <begin position="152"/>
        <end position="172"/>
    </location>
</feature>
<evidence type="ECO:0000256" key="6">
    <source>
        <dbReference type="ARBA" id="ARBA00023170"/>
    </source>
</evidence>
<dbReference type="EnsemblMetazoa" id="OVOC12110.1">
    <property type="protein sequence ID" value="OVOC12110.1"/>
    <property type="gene ID" value="WBGene00248919"/>
</dbReference>
<dbReference type="GO" id="GO:0005886">
    <property type="term" value="C:plasma membrane"/>
    <property type="evidence" value="ECO:0007669"/>
    <property type="project" value="TreeGrafter"/>
</dbReference>
<protein>
    <submittedName>
        <fullName evidence="10">G_PROTEIN_RECEP_F1_2 domain-containing protein</fullName>
    </submittedName>
</protein>
<dbReference type="InterPro" id="IPR017452">
    <property type="entry name" value="GPCR_Rhodpsn_7TM"/>
</dbReference>
<evidence type="ECO:0000256" key="8">
    <source>
        <dbReference type="SAM" id="Phobius"/>
    </source>
</evidence>
<sequence length="411" mass="47125">MKRISENVCRWLAIKVIFWLLYGLLMIIGITGNGSVLIAFTKNRRLRSARNIFLLNLIITDLLLCVTAIPVTPWYALTKNWTFGALMCRLMPLSNSCSVFVTRQVSFHCSLSCSHEEASIFVVQNWSLTAIAIDKFVHIMGPIRAPVSISQAGLVTAFIWVISTVINIPYLLSYELVDGAYYVPNNTKPFCGFFCDEINWNGETPRRLYGSTVVLLQFVIPLIIITYCYARILAKVASDMIIQNVQFSKSLSTAQREKATNQRKRVNYILIGIVIAFIGCWFPLTVVNILKDFKLEPKFLLKQPFFWPLVAHVIAMSTVIWNPLLFFWLTKKKTKSQMPRFSVSFNAFGTTISRISSMHRKSYTFRYVHKYSSTCSLNRELSRRRNSSKSHLRNGLANSKNYLTVEMERLI</sequence>
<dbReference type="GO" id="GO:0043005">
    <property type="term" value="C:neuron projection"/>
    <property type="evidence" value="ECO:0007669"/>
    <property type="project" value="TreeGrafter"/>
</dbReference>
<reference evidence="10" key="2">
    <citation type="submission" date="2022-06" db="UniProtKB">
        <authorList>
            <consortium name="EnsemblMetazoa"/>
        </authorList>
    </citation>
    <scope>IDENTIFICATION</scope>
</reference>
<comment type="subcellular location">
    <subcellularLocation>
        <location evidence="1">Membrane</location>
        <topology evidence="1">Multi-pass membrane protein</topology>
    </subcellularLocation>
</comment>
<keyword evidence="2 8" id="KW-0812">Transmembrane</keyword>
<proteinExistence type="predicted"/>
<dbReference type="GO" id="GO:0008188">
    <property type="term" value="F:neuropeptide receptor activity"/>
    <property type="evidence" value="ECO:0007669"/>
    <property type="project" value="TreeGrafter"/>
</dbReference>
<keyword evidence="3 8" id="KW-1133">Transmembrane helix</keyword>
<evidence type="ECO:0000313" key="11">
    <source>
        <dbReference type="Proteomes" id="UP000024404"/>
    </source>
</evidence>
<evidence type="ECO:0000256" key="4">
    <source>
        <dbReference type="ARBA" id="ARBA00023040"/>
    </source>
</evidence>
<accession>A0A8R1XNT6</accession>
<dbReference type="OMA" id="YLMSYEL"/>
<dbReference type="GO" id="GO:0042923">
    <property type="term" value="F:neuropeptide binding"/>
    <property type="evidence" value="ECO:0007669"/>
    <property type="project" value="TreeGrafter"/>
</dbReference>
<dbReference type="Gene3D" id="1.20.1070.10">
    <property type="entry name" value="Rhodopsin 7-helix transmembrane proteins"/>
    <property type="match status" value="1"/>
</dbReference>
<keyword evidence="4" id="KW-0297">G-protein coupled receptor</keyword>
<feature type="transmembrane region" description="Helical" evidence="8">
    <location>
        <begin position="16"/>
        <end position="40"/>
    </location>
</feature>
<dbReference type="PANTHER" id="PTHR24235">
    <property type="entry name" value="NEUROPEPTIDE Y RECEPTOR"/>
    <property type="match status" value="1"/>
</dbReference>
<dbReference type="SUPFAM" id="SSF81321">
    <property type="entry name" value="Family A G protein-coupled receptor-like"/>
    <property type="match status" value="1"/>
</dbReference>
<evidence type="ECO:0000256" key="2">
    <source>
        <dbReference type="ARBA" id="ARBA00022692"/>
    </source>
</evidence>
<dbReference type="PANTHER" id="PTHR24235:SF2">
    <property type="entry name" value="G-PROTEIN COUPLED RECEPTORS FAMILY 1 PROFILE DOMAIN-CONTAINING PROTEIN"/>
    <property type="match status" value="1"/>
</dbReference>
<dbReference type="AlphaFoldDB" id="A0A8R1XNT6"/>
<dbReference type="PRINTS" id="PR00237">
    <property type="entry name" value="GPCRRHODOPSN"/>
</dbReference>
<evidence type="ECO:0000256" key="7">
    <source>
        <dbReference type="ARBA" id="ARBA00023224"/>
    </source>
</evidence>
<dbReference type="PROSITE" id="PS50262">
    <property type="entry name" value="G_PROTEIN_RECEP_F1_2"/>
    <property type="match status" value="1"/>
</dbReference>
<evidence type="ECO:0000256" key="5">
    <source>
        <dbReference type="ARBA" id="ARBA00023136"/>
    </source>
</evidence>
<dbReference type="EMBL" id="CMVM020000396">
    <property type="status" value="NOT_ANNOTATED_CDS"/>
    <property type="molecule type" value="Genomic_DNA"/>
</dbReference>
<dbReference type="Proteomes" id="UP000024404">
    <property type="component" value="Unassembled WGS sequence"/>
</dbReference>
<evidence type="ECO:0000256" key="1">
    <source>
        <dbReference type="ARBA" id="ARBA00004141"/>
    </source>
</evidence>
<dbReference type="GO" id="GO:0006937">
    <property type="term" value="P:regulation of muscle contraction"/>
    <property type="evidence" value="ECO:0007669"/>
    <property type="project" value="EnsemblMetazoa"/>
</dbReference>
<keyword evidence="6" id="KW-0675">Receptor</keyword>
<keyword evidence="7" id="KW-0807">Transducer</keyword>